<dbReference type="Proteomes" id="UP000095594">
    <property type="component" value="Unassembled WGS sequence"/>
</dbReference>
<reference evidence="1 2" key="1">
    <citation type="submission" date="2015-09" db="EMBL/GenBank/DDBJ databases">
        <authorList>
            <consortium name="Pathogen Informatics"/>
        </authorList>
    </citation>
    <scope>NUCLEOTIDE SEQUENCE [LARGE SCALE GENOMIC DNA]</scope>
    <source>
        <strain evidence="1 2">2789STDY5834856</strain>
    </source>
</reference>
<dbReference type="EMBL" id="CYZX01000013">
    <property type="protein sequence ID" value="CUO69920.1"/>
    <property type="molecule type" value="Genomic_DNA"/>
</dbReference>
<protein>
    <submittedName>
        <fullName evidence="1">Uncharacterized protein</fullName>
    </submittedName>
</protein>
<evidence type="ECO:0000313" key="2">
    <source>
        <dbReference type="Proteomes" id="UP000095594"/>
    </source>
</evidence>
<evidence type="ECO:0000313" key="1">
    <source>
        <dbReference type="EMBL" id="CUO69920.1"/>
    </source>
</evidence>
<proteinExistence type="predicted"/>
<accession>A0A174HA01</accession>
<name>A0A174HA01_9CLOT</name>
<organism evidence="1 2">
    <name type="scientific">Clostridium disporicum</name>
    <dbReference type="NCBI Taxonomy" id="84024"/>
    <lineage>
        <taxon>Bacteria</taxon>
        <taxon>Bacillati</taxon>
        <taxon>Bacillota</taxon>
        <taxon>Clostridia</taxon>
        <taxon>Eubacteriales</taxon>
        <taxon>Clostridiaceae</taxon>
        <taxon>Clostridium</taxon>
    </lineage>
</organism>
<dbReference type="AlphaFoldDB" id="A0A174HA01"/>
<dbReference type="RefSeq" id="WP_055266310.1">
    <property type="nucleotide sequence ID" value="NZ_CABIXQ010000013.1"/>
</dbReference>
<sequence>MDLIIKEVAATINCNTCPCDTSVVYDAGTITPDTQVSLIDFNVTLNNVCVDSRFGIFVRIYFTPNGGTTSLVGIAGKSIDVDEYVDEADSGCYDDVTIPFEDVVVWVPYCFNGTFSFEVFGNYLQCPDFDD</sequence>
<gene>
    <name evidence="1" type="ORF">ERS852471_02080</name>
</gene>